<sequence>MQSLCTPSSLFLAQFTRGILTIKIVVLILINCCESSYHGKLFTMPEDSIDATQKTGTEDDVKTVEPVKEDVNEKPERDEPKTEQGIVGSKVEDDAGELAPALPERKMKSASSETNDESAESNPIFDQLKEAFPNVESKFIKAVIIASQGALDPAFNALLYLSDPESGKDIELPKEPIAVGAPQLPARRQQTQLEQDEILARQLDEQYNRAQQRTHRARRSDAEREAHRQRLGDRQRRKNQPLSPEEQRELEGDDEDTWTQFMERDLPELRERANRSIQDTANKFNGWISGIRKNLVGEGSQEAQNLRQADDYYDDPYSQQRNEEFFDKKTPKKPERRRFNSFGAQIQDDTLESHGITLQNDDLNDEANEEDDIPPQLGSQKIQKDSTGQKTTGEEKVIAQTTYIDTPDNAARKKWQPVPPEPLDETPTKTAPDQNQPKKATKNADEDEFLINSEDEM</sequence>
<keyword evidence="4" id="KW-1185">Reference proteome</keyword>
<dbReference type="GO" id="GO:0005737">
    <property type="term" value="C:cytoplasm"/>
    <property type="evidence" value="ECO:0007669"/>
    <property type="project" value="TreeGrafter"/>
</dbReference>
<feature type="compositionally biased region" description="Basic and acidic residues" evidence="1">
    <location>
        <begin position="56"/>
        <end position="82"/>
    </location>
</feature>
<evidence type="ECO:0000259" key="2">
    <source>
        <dbReference type="PROSITE" id="PS51140"/>
    </source>
</evidence>
<dbReference type="PANTHER" id="PTHR16461:SF5">
    <property type="entry name" value="TOLL-INTERACTING PROTEIN"/>
    <property type="match status" value="1"/>
</dbReference>
<evidence type="ECO:0000256" key="1">
    <source>
        <dbReference type="SAM" id="MobiDB-lite"/>
    </source>
</evidence>
<dbReference type="PANTHER" id="PTHR16461">
    <property type="entry name" value="TOLL-INTERACTING PROTEIN"/>
    <property type="match status" value="1"/>
</dbReference>
<gene>
    <name evidence="3" type="ORF">HG537_0G02850</name>
</gene>
<dbReference type="Proteomes" id="UP000510647">
    <property type="component" value="Chromosome 7"/>
</dbReference>
<dbReference type="InterPro" id="IPR041807">
    <property type="entry name" value="Cue5/Don1_CUE"/>
</dbReference>
<evidence type="ECO:0000313" key="4">
    <source>
        <dbReference type="Proteomes" id="UP000510647"/>
    </source>
</evidence>
<dbReference type="Pfam" id="PF02845">
    <property type="entry name" value="CUE"/>
    <property type="match status" value="1"/>
</dbReference>
<proteinExistence type="predicted"/>
<dbReference type="OrthoDB" id="9942608at2759"/>
<feature type="region of interest" description="Disordered" evidence="1">
    <location>
        <begin position="365"/>
        <end position="457"/>
    </location>
</feature>
<reference evidence="3 4" key="1">
    <citation type="submission" date="2020-06" db="EMBL/GenBank/DDBJ databases">
        <title>The yeast mating-type switching endonuclease HO is a domesticated member of an unorthodox homing genetic element family.</title>
        <authorList>
            <person name="Coughlan A.Y."/>
            <person name="Lombardi L."/>
            <person name="Braun-Galleani S."/>
            <person name="Martos A.R."/>
            <person name="Galeote V."/>
            <person name="Bigey F."/>
            <person name="Dequin S."/>
            <person name="Byrne K.P."/>
            <person name="Wolfe K.H."/>
        </authorList>
    </citation>
    <scope>NUCLEOTIDE SEQUENCE [LARGE SCALE GENOMIC DNA]</scope>
    <source>
        <strain evidence="3 4">CBS2947</strain>
    </source>
</reference>
<dbReference type="EMBL" id="CP059273">
    <property type="protein sequence ID" value="QLQ82031.1"/>
    <property type="molecule type" value="Genomic_DNA"/>
</dbReference>
<evidence type="ECO:0000313" key="3">
    <source>
        <dbReference type="EMBL" id="QLQ82031.1"/>
    </source>
</evidence>
<dbReference type="GO" id="GO:0006511">
    <property type="term" value="P:ubiquitin-dependent protein catabolic process"/>
    <property type="evidence" value="ECO:0007669"/>
    <property type="project" value="TreeGrafter"/>
</dbReference>
<feature type="domain" description="CUE" evidence="2">
    <location>
        <begin position="120"/>
        <end position="163"/>
    </location>
</feature>
<dbReference type="SUPFAM" id="SSF46934">
    <property type="entry name" value="UBA-like"/>
    <property type="match status" value="1"/>
</dbReference>
<feature type="compositionally biased region" description="Polar residues" evidence="1">
    <location>
        <begin position="377"/>
        <end position="391"/>
    </location>
</feature>
<organism evidence="3 4">
    <name type="scientific">Torulaspora globosa</name>
    <dbReference type="NCBI Taxonomy" id="48254"/>
    <lineage>
        <taxon>Eukaryota</taxon>
        <taxon>Fungi</taxon>
        <taxon>Dikarya</taxon>
        <taxon>Ascomycota</taxon>
        <taxon>Saccharomycotina</taxon>
        <taxon>Saccharomycetes</taxon>
        <taxon>Saccharomycetales</taxon>
        <taxon>Saccharomycetaceae</taxon>
        <taxon>Torulaspora</taxon>
    </lineage>
</organism>
<feature type="compositionally biased region" description="Basic and acidic residues" evidence="1">
    <location>
        <begin position="219"/>
        <end position="234"/>
    </location>
</feature>
<dbReference type="AlphaFoldDB" id="A0A7H9HXF4"/>
<name>A0A7H9HXF4_9SACH</name>
<feature type="compositionally biased region" description="Polar residues" evidence="1">
    <location>
        <begin position="428"/>
        <end position="438"/>
    </location>
</feature>
<accession>A0A7H9HXF4</accession>
<dbReference type="InterPro" id="IPR009060">
    <property type="entry name" value="UBA-like_sf"/>
</dbReference>
<feature type="compositionally biased region" description="Basic and acidic residues" evidence="1">
    <location>
        <begin position="321"/>
        <end position="333"/>
    </location>
</feature>
<dbReference type="CDD" id="cd14372">
    <property type="entry name" value="CUE_Cue5p_like"/>
    <property type="match status" value="1"/>
</dbReference>
<dbReference type="GO" id="GO:0031624">
    <property type="term" value="F:ubiquitin conjugating enzyme binding"/>
    <property type="evidence" value="ECO:0007669"/>
    <property type="project" value="TreeGrafter"/>
</dbReference>
<feature type="region of interest" description="Disordered" evidence="1">
    <location>
        <begin position="321"/>
        <end position="353"/>
    </location>
</feature>
<feature type="region of interest" description="Disordered" evidence="1">
    <location>
        <begin position="52"/>
        <end position="122"/>
    </location>
</feature>
<dbReference type="Gene3D" id="1.10.8.10">
    <property type="entry name" value="DNA helicase RuvA subunit, C-terminal domain"/>
    <property type="match status" value="1"/>
</dbReference>
<feature type="region of interest" description="Disordered" evidence="1">
    <location>
        <begin position="208"/>
        <end position="258"/>
    </location>
</feature>
<dbReference type="FunFam" id="1.10.8.10:FF:000064">
    <property type="entry name" value="Similar to CUE domain-containing protein"/>
    <property type="match status" value="1"/>
</dbReference>
<dbReference type="GO" id="GO:0043130">
    <property type="term" value="F:ubiquitin binding"/>
    <property type="evidence" value="ECO:0007669"/>
    <property type="project" value="InterPro"/>
</dbReference>
<dbReference type="InterPro" id="IPR003892">
    <property type="entry name" value="CUE"/>
</dbReference>
<dbReference type="SMART" id="SM00546">
    <property type="entry name" value="CUE"/>
    <property type="match status" value="1"/>
</dbReference>
<dbReference type="PROSITE" id="PS51140">
    <property type="entry name" value="CUE"/>
    <property type="match status" value="1"/>
</dbReference>
<feature type="compositionally biased region" description="Acidic residues" evidence="1">
    <location>
        <begin position="445"/>
        <end position="457"/>
    </location>
</feature>
<protein>
    <recommendedName>
        <fullName evidence="2">CUE domain-containing protein</fullName>
    </recommendedName>
</protein>